<evidence type="ECO:0000313" key="1">
    <source>
        <dbReference type="EMBL" id="MCI46021.1"/>
    </source>
</evidence>
<organism evidence="1 2">
    <name type="scientific">Trifolium medium</name>
    <dbReference type="NCBI Taxonomy" id="97028"/>
    <lineage>
        <taxon>Eukaryota</taxon>
        <taxon>Viridiplantae</taxon>
        <taxon>Streptophyta</taxon>
        <taxon>Embryophyta</taxon>
        <taxon>Tracheophyta</taxon>
        <taxon>Spermatophyta</taxon>
        <taxon>Magnoliopsida</taxon>
        <taxon>eudicotyledons</taxon>
        <taxon>Gunneridae</taxon>
        <taxon>Pentapetalae</taxon>
        <taxon>rosids</taxon>
        <taxon>fabids</taxon>
        <taxon>Fabales</taxon>
        <taxon>Fabaceae</taxon>
        <taxon>Papilionoideae</taxon>
        <taxon>50 kb inversion clade</taxon>
        <taxon>NPAAA clade</taxon>
        <taxon>Hologalegina</taxon>
        <taxon>IRL clade</taxon>
        <taxon>Trifolieae</taxon>
        <taxon>Trifolium</taxon>
    </lineage>
</organism>
<accession>A0A392SAU3</accession>
<sequence>MARCAGHGVRTGKSSVSCAPRSLRWRVAQLNQVVEEDLLEVARRAG</sequence>
<dbReference type="EMBL" id="LXQA010351807">
    <property type="protein sequence ID" value="MCI46021.1"/>
    <property type="molecule type" value="Genomic_DNA"/>
</dbReference>
<name>A0A392SAU3_9FABA</name>
<reference evidence="1 2" key="1">
    <citation type="journal article" date="2018" name="Front. Plant Sci.">
        <title>Red Clover (Trifolium pratense) and Zigzag Clover (T. medium) - A Picture of Genomic Similarities and Differences.</title>
        <authorList>
            <person name="Dluhosova J."/>
            <person name="Istvanek J."/>
            <person name="Nedelnik J."/>
            <person name="Repkova J."/>
        </authorList>
    </citation>
    <scope>NUCLEOTIDE SEQUENCE [LARGE SCALE GENOMIC DNA]</scope>
    <source>
        <strain evidence="2">cv. 10/8</strain>
        <tissue evidence="1">Leaf</tissue>
    </source>
</reference>
<evidence type="ECO:0000313" key="2">
    <source>
        <dbReference type="Proteomes" id="UP000265520"/>
    </source>
</evidence>
<dbReference type="Proteomes" id="UP000265520">
    <property type="component" value="Unassembled WGS sequence"/>
</dbReference>
<keyword evidence="2" id="KW-1185">Reference proteome</keyword>
<dbReference type="AlphaFoldDB" id="A0A392SAU3"/>
<proteinExistence type="predicted"/>
<comment type="caution">
    <text evidence="1">The sequence shown here is derived from an EMBL/GenBank/DDBJ whole genome shotgun (WGS) entry which is preliminary data.</text>
</comment>
<feature type="non-terminal residue" evidence="1">
    <location>
        <position position="46"/>
    </location>
</feature>
<protein>
    <submittedName>
        <fullName evidence="1">Uncharacterized protein</fullName>
    </submittedName>
</protein>